<protein>
    <submittedName>
        <fullName evidence="2">Uncharacterized protein</fullName>
    </submittedName>
</protein>
<keyword evidence="3" id="KW-1185">Reference proteome</keyword>
<dbReference type="Proteomes" id="UP000016649">
    <property type="component" value="Unassembled WGS sequence"/>
</dbReference>
<feature type="transmembrane region" description="Helical" evidence="1">
    <location>
        <begin position="12"/>
        <end position="35"/>
    </location>
</feature>
<gene>
    <name evidence="2" type="ORF">HMPREF9193_00575</name>
</gene>
<evidence type="ECO:0000313" key="3">
    <source>
        <dbReference type="Proteomes" id="UP000016649"/>
    </source>
</evidence>
<evidence type="ECO:0000313" key="2">
    <source>
        <dbReference type="EMBL" id="ERJ93958.1"/>
    </source>
</evidence>
<keyword evidence="1" id="KW-0812">Transmembrane</keyword>
<proteinExistence type="predicted"/>
<evidence type="ECO:0000256" key="1">
    <source>
        <dbReference type="SAM" id="Phobius"/>
    </source>
</evidence>
<accession>A0ABN0P0D8</accession>
<keyword evidence="1" id="KW-0472">Membrane</keyword>
<sequence>MSRKITESISPVLFYLTAVEQALIDLYISVIDISFPFCLRMFFFLPCKENL</sequence>
<keyword evidence="1" id="KW-1133">Transmembrane helix</keyword>
<dbReference type="EMBL" id="AWVH01000012">
    <property type="protein sequence ID" value="ERJ93958.1"/>
    <property type="molecule type" value="Genomic_DNA"/>
</dbReference>
<organism evidence="2 3">
    <name type="scientific">Treponema lecithinolyticum ATCC 700332</name>
    <dbReference type="NCBI Taxonomy" id="1321815"/>
    <lineage>
        <taxon>Bacteria</taxon>
        <taxon>Pseudomonadati</taxon>
        <taxon>Spirochaetota</taxon>
        <taxon>Spirochaetia</taxon>
        <taxon>Spirochaetales</taxon>
        <taxon>Treponemataceae</taxon>
        <taxon>Treponema</taxon>
    </lineage>
</organism>
<name>A0ABN0P0D8_TRELE</name>
<comment type="caution">
    <text evidence="2">The sequence shown here is derived from an EMBL/GenBank/DDBJ whole genome shotgun (WGS) entry which is preliminary data.</text>
</comment>
<reference evidence="2 3" key="1">
    <citation type="submission" date="2013-08" db="EMBL/GenBank/DDBJ databases">
        <authorList>
            <person name="Weinstock G."/>
            <person name="Sodergren E."/>
            <person name="Wylie T."/>
            <person name="Fulton L."/>
            <person name="Fulton R."/>
            <person name="Fronick C."/>
            <person name="O'Laughlin M."/>
            <person name="Godfrey J."/>
            <person name="Miner T."/>
            <person name="Herter B."/>
            <person name="Appelbaum E."/>
            <person name="Cordes M."/>
            <person name="Lek S."/>
            <person name="Wollam A."/>
            <person name="Pepin K.H."/>
            <person name="Palsikar V.B."/>
            <person name="Mitreva M."/>
            <person name="Wilson R.K."/>
        </authorList>
    </citation>
    <scope>NUCLEOTIDE SEQUENCE [LARGE SCALE GENOMIC DNA]</scope>
    <source>
        <strain evidence="2 3">ATCC 700332</strain>
    </source>
</reference>